<dbReference type="Proteomes" id="UP000198856">
    <property type="component" value="Unassembled WGS sequence"/>
</dbReference>
<dbReference type="GO" id="GO:0016787">
    <property type="term" value="F:hydrolase activity"/>
    <property type="evidence" value="ECO:0007669"/>
    <property type="project" value="UniProtKB-KW"/>
</dbReference>
<dbReference type="OrthoDB" id="182374at2157"/>
<evidence type="ECO:0000259" key="3">
    <source>
        <dbReference type="Pfam" id="PF04509"/>
    </source>
</evidence>
<evidence type="ECO:0000256" key="1">
    <source>
        <dbReference type="ARBA" id="ARBA00022500"/>
    </source>
</evidence>
<dbReference type="RefSeq" id="WP_092701149.1">
    <property type="nucleotide sequence ID" value="NZ_FNFC01000005.1"/>
</dbReference>
<keyword evidence="2" id="KW-0378">Hydrolase</keyword>
<evidence type="ECO:0000313" key="4">
    <source>
        <dbReference type="EMBL" id="SDJ58640.1"/>
    </source>
</evidence>
<keyword evidence="1" id="KW-0145">Chemotaxis</keyword>
<keyword evidence="5" id="KW-1185">Reference proteome</keyword>
<gene>
    <name evidence="4" type="ORF">SAMN05216226_105189</name>
</gene>
<sequence length="218" mass="24065">MPILIDIRKLTIIGKLIQHGAKNVTDSLSTMANIQADIQIKSLSFVEPSDIPQEIGEGDHYHANIRLTEPPYGVFLMTFGDRTAHEIAGHMTGQPVEDGNLNQMHESALQEMCNILTSGFIDGIANTLGTTINMHTPELERSDAEVIADQTLSHIHSDSLSIVLDSVVDLRDEDTEFQLRIFLVPDPGAFVNLIDKLDIEEIREIENVAAAHDGDRAF</sequence>
<dbReference type="GO" id="GO:0006935">
    <property type="term" value="P:chemotaxis"/>
    <property type="evidence" value="ECO:0007669"/>
    <property type="project" value="UniProtKB-KW"/>
</dbReference>
<organism evidence="4 5">
    <name type="scientific">Halovenus aranensis</name>
    <dbReference type="NCBI Taxonomy" id="890420"/>
    <lineage>
        <taxon>Archaea</taxon>
        <taxon>Methanobacteriati</taxon>
        <taxon>Methanobacteriota</taxon>
        <taxon>Stenosarchaea group</taxon>
        <taxon>Halobacteria</taxon>
        <taxon>Halobacteriales</taxon>
        <taxon>Haloarculaceae</taxon>
        <taxon>Halovenus</taxon>
    </lineage>
</organism>
<dbReference type="EMBL" id="FNFC01000005">
    <property type="protein sequence ID" value="SDJ58640.1"/>
    <property type="molecule type" value="Genomic_DNA"/>
</dbReference>
<reference evidence="4 5" key="1">
    <citation type="submission" date="2016-10" db="EMBL/GenBank/DDBJ databases">
        <authorList>
            <person name="de Groot N.N."/>
        </authorList>
    </citation>
    <scope>NUCLEOTIDE SEQUENCE [LARGE SCALE GENOMIC DNA]</scope>
    <source>
        <strain evidence="4 5">IBRC-M10015</strain>
    </source>
</reference>
<accession>A0A1G8V0C1</accession>
<dbReference type="PANTHER" id="PTHR43693:SF1">
    <property type="entry name" value="PROTEIN PHOSPHATASE CHEZ"/>
    <property type="match status" value="1"/>
</dbReference>
<dbReference type="InterPro" id="IPR050992">
    <property type="entry name" value="CheZ_family_phosphatases"/>
</dbReference>
<feature type="domain" description="CheC-like protein" evidence="3">
    <location>
        <begin position="104"/>
        <end position="140"/>
    </location>
</feature>
<protein>
    <submittedName>
        <fullName evidence="4">Chemotaxis protein CheC</fullName>
    </submittedName>
</protein>
<dbReference type="Pfam" id="PF04509">
    <property type="entry name" value="CheC"/>
    <property type="match status" value="1"/>
</dbReference>
<name>A0A1G8V0C1_9EURY</name>
<dbReference type="Gene3D" id="3.40.1550.10">
    <property type="entry name" value="CheC-like"/>
    <property type="match status" value="1"/>
</dbReference>
<dbReference type="SUPFAM" id="SSF103039">
    <property type="entry name" value="CheC-like"/>
    <property type="match status" value="1"/>
</dbReference>
<proteinExistence type="predicted"/>
<dbReference type="AlphaFoldDB" id="A0A1G8V0C1"/>
<evidence type="ECO:0000256" key="2">
    <source>
        <dbReference type="ARBA" id="ARBA00022801"/>
    </source>
</evidence>
<evidence type="ECO:0000313" key="5">
    <source>
        <dbReference type="Proteomes" id="UP000198856"/>
    </source>
</evidence>
<dbReference type="CDD" id="cd17911">
    <property type="entry name" value="CheC_ClassIII"/>
    <property type="match status" value="1"/>
</dbReference>
<dbReference type="InterPro" id="IPR028976">
    <property type="entry name" value="CheC-like_sf"/>
</dbReference>
<dbReference type="STRING" id="890420.SAMN05216226_105189"/>
<dbReference type="PANTHER" id="PTHR43693">
    <property type="entry name" value="PROTEIN PHOSPHATASE CHEZ"/>
    <property type="match status" value="1"/>
</dbReference>
<dbReference type="InterPro" id="IPR007597">
    <property type="entry name" value="CheC"/>
</dbReference>